<dbReference type="EMBL" id="CP020570">
    <property type="protein sequence ID" value="ARF61009.1"/>
    <property type="molecule type" value="Genomic_DNA"/>
</dbReference>
<dbReference type="GeneID" id="63979077"/>
<accession>A0A1V0U728</accession>
<evidence type="ECO:0000313" key="3">
    <source>
        <dbReference type="EMBL" id="ARF61009.1"/>
    </source>
</evidence>
<dbReference type="STRING" id="1935.B1H20_06070"/>
<sequence length="130" mass="13865">MRPTRRRTRLLLLAPLAAAALAVPLGVHAATGADSATGDSAGSGTGAEPPEPEPAGSECRTSVEGSRVVAYCHNPYPSVDLVRLHTECDRWWDVDADGEAIAVEPGRTVRLEDRCWKEVATAWVSHRPAP</sequence>
<organism evidence="3 4">
    <name type="scientific">Streptomyces violaceoruber</name>
    <dbReference type="NCBI Taxonomy" id="1935"/>
    <lineage>
        <taxon>Bacteria</taxon>
        <taxon>Bacillati</taxon>
        <taxon>Actinomycetota</taxon>
        <taxon>Actinomycetes</taxon>
        <taxon>Kitasatosporales</taxon>
        <taxon>Streptomycetaceae</taxon>
        <taxon>Streptomyces</taxon>
        <taxon>Streptomyces violaceoruber group</taxon>
    </lineage>
</organism>
<dbReference type="RefSeq" id="WP_030117440.1">
    <property type="nucleotide sequence ID" value="NZ_CP020570.1"/>
</dbReference>
<gene>
    <name evidence="3" type="ORF">B1H20_06070</name>
</gene>
<protein>
    <recommendedName>
        <fullName evidence="5">Secreted protein</fullName>
    </recommendedName>
</protein>
<dbReference type="Proteomes" id="UP000192445">
    <property type="component" value="Chromosome"/>
</dbReference>
<dbReference type="KEGG" id="svu:B1H20_06070"/>
<evidence type="ECO:0008006" key="5">
    <source>
        <dbReference type="Google" id="ProtNLM"/>
    </source>
</evidence>
<evidence type="ECO:0000256" key="2">
    <source>
        <dbReference type="SAM" id="SignalP"/>
    </source>
</evidence>
<evidence type="ECO:0000256" key="1">
    <source>
        <dbReference type="SAM" id="MobiDB-lite"/>
    </source>
</evidence>
<feature type="region of interest" description="Disordered" evidence="1">
    <location>
        <begin position="31"/>
        <end position="60"/>
    </location>
</feature>
<proteinExistence type="predicted"/>
<name>A0A1V0U728_STRVN</name>
<feature type="signal peptide" evidence="2">
    <location>
        <begin position="1"/>
        <end position="29"/>
    </location>
</feature>
<reference evidence="3 4" key="1">
    <citation type="submission" date="2017-03" db="EMBL/GenBank/DDBJ databases">
        <title>Complete Genome Sequence of a natural compounds producer, Streptomyces violaceus S21.</title>
        <authorList>
            <person name="Zhong C."/>
            <person name="Zhao Z."/>
            <person name="Fu J."/>
            <person name="Zong G."/>
            <person name="Qin R."/>
            <person name="Cao G."/>
        </authorList>
    </citation>
    <scope>NUCLEOTIDE SEQUENCE [LARGE SCALE GENOMIC DNA]</scope>
    <source>
        <strain evidence="3 4">S21</strain>
    </source>
</reference>
<feature type="compositionally biased region" description="Low complexity" evidence="1">
    <location>
        <begin position="31"/>
        <end position="58"/>
    </location>
</feature>
<keyword evidence="2" id="KW-0732">Signal</keyword>
<dbReference type="AlphaFoldDB" id="A0A1V0U728"/>
<feature type="chain" id="PRO_5010732156" description="Secreted protein" evidence="2">
    <location>
        <begin position="30"/>
        <end position="130"/>
    </location>
</feature>
<evidence type="ECO:0000313" key="4">
    <source>
        <dbReference type="Proteomes" id="UP000192445"/>
    </source>
</evidence>
<dbReference type="OrthoDB" id="4326086at2"/>